<dbReference type="Gene3D" id="1.10.8.270">
    <property type="entry name" value="putative rabgap domain of human tbc1 domain family member 14 like domains"/>
    <property type="match status" value="1"/>
</dbReference>
<dbReference type="EMBL" id="CAXAMN010022084">
    <property type="protein sequence ID" value="CAK9066215.1"/>
    <property type="molecule type" value="Genomic_DNA"/>
</dbReference>
<sequence>MAGAYGTCSSAASVAGPRLHTGAKPEDLPGDGRWERLPPAAASCLASNFSLTELHESWQTSRQWQRILWSPLMESELWTRDVGARRRSRTWRVLLLDGSSTQMKTPPKPAEEPDEFAWPRLNTKVIRHDLARTLPSEELFREKDGKGQQSLFRILRALAVHLWDIGYVQSLNFVVATLIVVQGQDFDVVFRCAQALLFRHSLADFYRPRFPKLGVTVARWGSSVSRKRWRPEVRNGGEEAT</sequence>
<evidence type="ECO:0000313" key="3">
    <source>
        <dbReference type="Proteomes" id="UP001642484"/>
    </source>
</evidence>
<dbReference type="InterPro" id="IPR000195">
    <property type="entry name" value="Rab-GAP-TBC_dom"/>
</dbReference>
<gene>
    <name evidence="2" type="ORF">CCMP2556_LOCUS32507</name>
</gene>
<proteinExistence type="predicted"/>
<feature type="domain" description="Rab-GAP TBC" evidence="1">
    <location>
        <begin position="81"/>
        <end position="241"/>
    </location>
</feature>
<accession>A0ABP0NUS8</accession>
<dbReference type="Pfam" id="PF00566">
    <property type="entry name" value="RabGAP-TBC"/>
    <property type="match status" value="1"/>
</dbReference>
<dbReference type="PROSITE" id="PS50086">
    <property type="entry name" value="TBC_RABGAP"/>
    <property type="match status" value="1"/>
</dbReference>
<keyword evidence="3" id="KW-1185">Reference proteome</keyword>
<dbReference type="InterPro" id="IPR050302">
    <property type="entry name" value="Rab_GAP_TBC_domain"/>
</dbReference>
<dbReference type="PANTHER" id="PTHR47219:SF9">
    <property type="entry name" value="GTPASE ACTIVATING PROTEIN AND CENTROSOME-ASSOCIATED, ISOFORM B"/>
    <property type="match status" value="1"/>
</dbReference>
<dbReference type="InterPro" id="IPR035969">
    <property type="entry name" value="Rab-GAP_TBC_sf"/>
</dbReference>
<protein>
    <recommendedName>
        <fullName evidence="1">Rab-GAP TBC domain-containing protein</fullName>
    </recommendedName>
</protein>
<dbReference type="Proteomes" id="UP001642484">
    <property type="component" value="Unassembled WGS sequence"/>
</dbReference>
<reference evidence="2 3" key="1">
    <citation type="submission" date="2024-02" db="EMBL/GenBank/DDBJ databases">
        <authorList>
            <person name="Chen Y."/>
            <person name="Shah S."/>
            <person name="Dougan E. K."/>
            <person name="Thang M."/>
            <person name="Chan C."/>
        </authorList>
    </citation>
    <scope>NUCLEOTIDE SEQUENCE [LARGE SCALE GENOMIC DNA]</scope>
</reference>
<evidence type="ECO:0000259" key="1">
    <source>
        <dbReference type="PROSITE" id="PS50086"/>
    </source>
</evidence>
<organism evidence="2 3">
    <name type="scientific">Durusdinium trenchii</name>
    <dbReference type="NCBI Taxonomy" id="1381693"/>
    <lineage>
        <taxon>Eukaryota</taxon>
        <taxon>Sar</taxon>
        <taxon>Alveolata</taxon>
        <taxon>Dinophyceae</taxon>
        <taxon>Suessiales</taxon>
        <taxon>Symbiodiniaceae</taxon>
        <taxon>Durusdinium</taxon>
    </lineage>
</organism>
<dbReference type="SUPFAM" id="SSF47923">
    <property type="entry name" value="Ypt/Rab-GAP domain of gyp1p"/>
    <property type="match status" value="1"/>
</dbReference>
<name>A0ABP0NUS8_9DINO</name>
<dbReference type="PANTHER" id="PTHR47219">
    <property type="entry name" value="RAB GTPASE-ACTIVATING PROTEIN 1-LIKE"/>
    <property type="match status" value="1"/>
</dbReference>
<evidence type="ECO:0000313" key="2">
    <source>
        <dbReference type="EMBL" id="CAK9066215.1"/>
    </source>
</evidence>
<comment type="caution">
    <text evidence="2">The sequence shown here is derived from an EMBL/GenBank/DDBJ whole genome shotgun (WGS) entry which is preliminary data.</text>
</comment>